<dbReference type="EMBL" id="MIJY01000001">
    <property type="protein sequence ID" value="OEG20350.1"/>
    <property type="molecule type" value="Genomic_DNA"/>
</dbReference>
<keyword evidence="2" id="KW-0808">Transferase</keyword>
<dbReference type="PATRIC" id="fig|332950.4.peg.461"/>
<dbReference type="Gene3D" id="3.90.550.10">
    <property type="entry name" value="Spore Coat Polysaccharide Biosynthesis Protein SpsA, Chain A"/>
    <property type="match status" value="1"/>
</dbReference>
<evidence type="ECO:0000313" key="2">
    <source>
        <dbReference type="EMBL" id="OEG20350.1"/>
    </source>
</evidence>
<comment type="caution">
    <text evidence="2">The sequence shown here is derived from an EMBL/GenBank/DDBJ whole genome shotgun (WGS) entry which is preliminary data.</text>
</comment>
<dbReference type="PANTHER" id="PTHR22916">
    <property type="entry name" value="GLYCOSYLTRANSFERASE"/>
    <property type="match status" value="1"/>
</dbReference>
<dbReference type="GO" id="GO:0016758">
    <property type="term" value="F:hexosyltransferase activity"/>
    <property type="evidence" value="ECO:0007669"/>
    <property type="project" value="UniProtKB-ARBA"/>
</dbReference>
<keyword evidence="3" id="KW-1185">Reference proteome</keyword>
<evidence type="ECO:0000259" key="1">
    <source>
        <dbReference type="Pfam" id="PF00535"/>
    </source>
</evidence>
<evidence type="ECO:0000313" key="3">
    <source>
        <dbReference type="Proteomes" id="UP000095094"/>
    </source>
</evidence>
<dbReference type="OrthoDB" id="9802649at2"/>
<protein>
    <submittedName>
        <fullName evidence="2">Alpha-L-Rha alpha-1,3-L-rhamnosyltransferase</fullName>
    </submittedName>
</protein>
<organism evidence="2 3">
    <name type="scientific">Enterococcus termitis</name>
    <dbReference type="NCBI Taxonomy" id="332950"/>
    <lineage>
        <taxon>Bacteria</taxon>
        <taxon>Bacillati</taxon>
        <taxon>Bacillota</taxon>
        <taxon>Bacilli</taxon>
        <taxon>Lactobacillales</taxon>
        <taxon>Enterococcaceae</taxon>
        <taxon>Enterococcus</taxon>
    </lineage>
</organism>
<dbReference type="InterPro" id="IPR029044">
    <property type="entry name" value="Nucleotide-diphossugar_trans"/>
</dbReference>
<dbReference type="CDD" id="cd04196">
    <property type="entry name" value="GT_2_like_d"/>
    <property type="match status" value="1"/>
</dbReference>
<dbReference type="Pfam" id="PF00535">
    <property type="entry name" value="Glycos_transf_2"/>
    <property type="match status" value="1"/>
</dbReference>
<name>A0A1E5H6S5_9ENTE</name>
<accession>A0A1E5H6S5</accession>
<dbReference type="Proteomes" id="UP000095094">
    <property type="component" value="Unassembled WGS sequence"/>
</dbReference>
<proteinExistence type="predicted"/>
<dbReference type="RefSeq" id="WP_069661660.1">
    <property type="nucleotide sequence ID" value="NZ_JBHUJJ010000001.1"/>
</dbReference>
<gene>
    <name evidence="2" type="ORF">BCR25_00555</name>
</gene>
<reference evidence="3" key="1">
    <citation type="submission" date="2016-09" db="EMBL/GenBank/DDBJ databases">
        <authorList>
            <person name="Gulvik C.A."/>
        </authorList>
    </citation>
    <scope>NUCLEOTIDE SEQUENCE [LARGE SCALE GENOMIC DNA]</scope>
    <source>
        <strain evidence="3">LMG 8895</strain>
    </source>
</reference>
<feature type="domain" description="Glycosyltransferase 2-like" evidence="1">
    <location>
        <begin position="3"/>
        <end position="124"/>
    </location>
</feature>
<dbReference type="SUPFAM" id="SSF53448">
    <property type="entry name" value="Nucleotide-diphospho-sugar transferases"/>
    <property type="match status" value="1"/>
</dbReference>
<dbReference type="AlphaFoldDB" id="A0A1E5H6S5"/>
<dbReference type="PANTHER" id="PTHR22916:SF3">
    <property type="entry name" value="UDP-GLCNAC:BETAGAL BETA-1,3-N-ACETYLGLUCOSAMINYLTRANSFERASE-LIKE PROTEIN 1"/>
    <property type="match status" value="1"/>
</dbReference>
<dbReference type="InterPro" id="IPR001173">
    <property type="entry name" value="Glyco_trans_2-like"/>
</dbReference>
<sequence length="237" mass="27128">MISVCIATYNGEKYLREQLNSILSQLSVDDEVIVSDDGSKDTTLELLKEYVEKDPRIKLFKGPGKGVIANFEFAITQSQGEFIFLADQDDVWLPAKVQTTLAFFHSHPTIDLVISDLVIVDERLETIEPSYFEYRNVKLGFFQNIVKNKYIGAGMAFKSSLKAKILPIPDKVPMHDMWIGLIAAYKKKSALITEPLTLYRRHDTNASEIKTKASFYQQLKWRLALSYVLFKRLFFNG</sequence>